<comment type="similarity">
    <text evidence="2">Belongs to the auxin efflux carrier (TC 2.A.69) family.</text>
</comment>
<evidence type="ECO:0000256" key="7">
    <source>
        <dbReference type="ARBA" id="ARBA00023136"/>
    </source>
</evidence>
<feature type="transmembrane region" description="Helical" evidence="8">
    <location>
        <begin position="163"/>
        <end position="183"/>
    </location>
</feature>
<feature type="transmembrane region" description="Helical" evidence="8">
    <location>
        <begin position="37"/>
        <end position="56"/>
    </location>
</feature>
<gene>
    <name evidence="9" type="ORF">DW859_09295</name>
</gene>
<evidence type="ECO:0000313" key="9">
    <source>
        <dbReference type="EMBL" id="RHC06894.1"/>
    </source>
</evidence>
<dbReference type="EMBL" id="QSHL01000005">
    <property type="protein sequence ID" value="RHC06894.1"/>
    <property type="molecule type" value="Genomic_DNA"/>
</dbReference>
<protein>
    <submittedName>
        <fullName evidence="9">AEC family transporter</fullName>
    </submittedName>
</protein>
<dbReference type="Pfam" id="PF03547">
    <property type="entry name" value="Mem_trans"/>
    <property type="match status" value="2"/>
</dbReference>
<evidence type="ECO:0000256" key="4">
    <source>
        <dbReference type="ARBA" id="ARBA00022475"/>
    </source>
</evidence>
<evidence type="ECO:0000256" key="5">
    <source>
        <dbReference type="ARBA" id="ARBA00022692"/>
    </source>
</evidence>
<sequence>MHTFDILLQQIGLFIIYILAGVILVRTRVLSRETLEPISKFVLKMALPVMVFINITDGVERQVLYESWPIFVIAAIFYIFMYAAGRGMVKLLHLQKNRAGIYQAMLLFGNIGFIGLPMIAGVFSEKGVLYASVFMIMDQFMLWTLGVKLLSPEGEGWFVLKKLVNPATVAILLGMILMLAQVRIPALLDTALQKIGSTASPLAMIYVGGIFAGISFRRYIREISLYGIVLVKMIVAPILLFLILGIFPVGEEIRMAMALIVGMPTMTAVVMMTNASGLDGDYALGGVFVTTVCGIMTLPMVCWILQNIR</sequence>
<feature type="transmembrane region" description="Helical" evidence="8">
    <location>
        <begin position="283"/>
        <end position="306"/>
    </location>
</feature>
<name>A0A454HHA4_9FIRM</name>
<evidence type="ECO:0000313" key="10">
    <source>
        <dbReference type="Proteomes" id="UP000265808"/>
    </source>
</evidence>
<feature type="transmembrane region" description="Helical" evidence="8">
    <location>
        <begin position="195"/>
        <end position="216"/>
    </location>
</feature>
<evidence type="ECO:0000256" key="2">
    <source>
        <dbReference type="ARBA" id="ARBA00010145"/>
    </source>
</evidence>
<dbReference type="Gene3D" id="1.20.1530.20">
    <property type="match status" value="1"/>
</dbReference>
<evidence type="ECO:0000256" key="3">
    <source>
        <dbReference type="ARBA" id="ARBA00022448"/>
    </source>
</evidence>
<feature type="transmembrane region" description="Helical" evidence="8">
    <location>
        <begin position="101"/>
        <end position="123"/>
    </location>
</feature>
<keyword evidence="6 8" id="KW-1133">Transmembrane helix</keyword>
<dbReference type="GO" id="GO:0005886">
    <property type="term" value="C:plasma membrane"/>
    <property type="evidence" value="ECO:0007669"/>
    <property type="project" value="UniProtKB-SubCell"/>
</dbReference>
<dbReference type="Proteomes" id="UP000265808">
    <property type="component" value="Unassembled WGS sequence"/>
</dbReference>
<dbReference type="InterPro" id="IPR004776">
    <property type="entry name" value="Mem_transp_PIN-like"/>
</dbReference>
<keyword evidence="4" id="KW-1003">Cell membrane</keyword>
<keyword evidence="5 8" id="KW-0812">Transmembrane</keyword>
<proteinExistence type="inferred from homology"/>
<feature type="transmembrane region" description="Helical" evidence="8">
    <location>
        <begin position="68"/>
        <end position="89"/>
    </location>
</feature>
<feature type="transmembrane region" description="Helical" evidence="8">
    <location>
        <begin position="253"/>
        <end position="271"/>
    </location>
</feature>
<feature type="transmembrane region" description="Helical" evidence="8">
    <location>
        <begin position="6"/>
        <end position="25"/>
    </location>
</feature>
<accession>A0A454HHA4</accession>
<evidence type="ECO:0000256" key="6">
    <source>
        <dbReference type="ARBA" id="ARBA00022989"/>
    </source>
</evidence>
<feature type="transmembrane region" description="Helical" evidence="8">
    <location>
        <begin position="223"/>
        <end position="247"/>
    </location>
</feature>
<keyword evidence="3" id="KW-0813">Transport</keyword>
<evidence type="ECO:0000256" key="8">
    <source>
        <dbReference type="SAM" id="Phobius"/>
    </source>
</evidence>
<comment type="caution">
    <text evidence="9">The sequence shown here is derived from an EMBL/GenBank/DDBJ whole genome shotgun (WGS) entry which is preliminary data.</text>
</comment>
<keyword evidence="7 8" id="KW-0472">Membrane</keyword>
<reference evidence="9 10" key="1">
    <citation type="submission" date="2018-08" db="EMBL/GenBank/DDBJ databases">
        <title>A genome reference for cultivated species of the human gut microbiota.</title>
        <authorList>
            <person name="Zou Y."/>
            <person name="Xue W."/>
            <person name="Luo G."/>
        </authorList>
    </citation>
    <scope>NUCLEOTIDE SEQUENCE [LARGE SCALE GENOMIC DNA]</scope>
    <source>
        <strain evidence="9 10">AM37-4AC</strain>
    </source>
</reference>
<organism evidence="9 10">
    <name type="scientific">Blautia obeum</name>
    <dbReference type="NCBI Taxonomy" id="40520"/>
    <lineage>
        <taxon>Bacteria</taxon>
        <taxon>Bacillati</taxon>
        <taxon>Bacillota</taxon>
        <taxon>Clostridia</taxon>
        <taxon>Lachnospirales</taxon>
        <taxon>Lachnospiraceae</taxon>
        <taxon>Blautia</taxon>
    </lineage>
</organism>
<dbReference type="PANTHER" id="PTHR36838:SF1">
    <property type="entry name" value="SLR1864 PROTEIN"/>
    <property type="match status" value="1"/>
</dbReference>
<feature type="transmembrane region" description="Helical" evidence="8">
    <location>
        <begin position="129"/>
        <end position="151"/>
    </location>
</feature>
<dbReference type="AlphaFoldDB" id="A0A454HHA4"/>
<dbReference type="PANTHER" id="PTHR36838">
    <property type="entry name" value="AUXIN EFFLUX CARRIER FAMILY PROTEIN"/>
    <property type="match status" value="1"/>
</dbReference>
<evidence type="ECO:0000256" key="1">
    <source>
        <dbReference type="ARBA" id="ARBA00004651"/>
    </source>
</evidence>
<dbReference type="RefSeq" id="WP_117997663.1">
    <property type="nucleotide sequence ID" value="NZ_JAAILP010000001.1"/>
</dbReference>
<comment type="subcellular location">
    <subcellularLocation>
        <location evidence="1">Cell membrane</location>
        <topology evidence="1">Multi-pass membrane protein</topology>
    </subcellularLocation>
</comment>
<dbReference type="GO" id="GO:0055085">
    <property type="term" value="P:transmembrane transport"/>
    <property type="evidence" value="ECO:0007669"/>
    <property type="project" value="InterPro"/>
</dbReference>
<dbReference type="InterPro" id="IPR038770">
    <property type="entry name" value="Na+/solute_symporter_sf"/>
</dbReference>